<keyword evidence="2" id="KW-0805">Transcription regulation</keyword>
<dbReference type="PANTHER" id="PTHR31072">
    <property type="entry name" value="TRANSCRIPTION FACTOR TCP4-RELATED"/>
    <property type="match status" value="1"/>
</dbReference>
<keyword evidence="5" id="KW-0539">Nucleus</keyword>
<dbReference type="PROSITE" id="PS51369">
    <property type="entry name" value="TCP"/>
    <property type="match status" value="1"/>
</dbReference>
<dbReference type="Pfam" id="PF03634">
    <property type="entry name" value="TCP"/>
    <property type="match status" value="1"/>
</dbReference>
<feature type="compositionally biased region" description="Basic residues" evidence="6">
    <location>
        <begin position="90"/>
        <end position="101"/>
    </location>
</feature>
<feature type="domain" description="TCP" evidence="7">
    <location>
        <begin position="96"/>
        <end position="154"/>
    </location>
</feature>
<evidence type="ECO:0000256" key="3">
    <source>
        <dbReference type="ARBA" id="ARBA00023125"/>
    </source>
</evidence>
<dbReference type="Proteomes" id="UP000636800">
    <property type="component" value="Unassembled WGS sequence"/>
</dbReference>
<gene>
    <name evidence="8" type="ORF">HPP92_009355</name>
</gene>
<organism evidence="8 9">
    <name type="scientific">Vanilla planifolia</name>
    <name type="common">Vanilla</name>
    <dbReference type="NCBI Taxonomy" id="51239"/>
    <lineage>
        <taxon>Eukaryota</taxon>
        <taxon>Viridiplantae</taxon>
        <taxon>Streptophyta</taxon>
        <taxon>Embryophyta</taxon>
        <taxon>Tracheophyta</taxon>
        <taxon>Spermatophyta</taxon>
        <taxon>Magnoliopsida</taxon>
        <taxon>Liliopsida</taxon>
        <taxon>Asparagales</taxon>
        <taxon>Orchidaceae</taxon>
        <taxon>Vanilloideae</taxon>
        <taxon>Vanilleae</taxon>
        <taxon>Vanilla</taxon>
    </lineage>
</organism>
<evidence type="ECO:0000256" key="5">
    <source>
        <dbReference type="ARBA" id="ARBA00023242"/>
    </source>
</evidence>
<keyword evidence="9" id="KW-1185">Reference proteome</keyword>
<evidence type="ECO:0000256" key="4">
    <source>
        <dbReference type="ARBA" id="ARBA00023163"/>
    </source>
</evidence>
<evidence type="ECO:0000259" key="7">
    <source>
        <dbReference type="PROSITE" id="PS51369"/>
    </source>
</evidence>
<evidence type="ECO:0000256" key="2">
    <source>
        <dbReference type="ARBA" id="ARBA00023015"/>
    </source>
</evidence>
<feature type="compositionally biased region" description="Polar residues" evidence="6">
    <location>
        <begin position="182"/>
        <end position="194"/>
    </location>
</feature>
<evidence type="ECO:0000313" key="9">
    <source>
        <dbReference type="Proteomes" id="UP000636800"/>
    </source>
</evidence>
<feature type="region of interest" description="Disordered" evidence="6">
    <location>
        <begin position="159"/>
        <end position="215"/>
    </location>
</feature>
<evidence type="ECO:0000256" key="1">
    <source>
        <dbReference type="ARBA" id="ARBA00004123"/>
    </source>
</evidence>
<dbReference type="GO" id="GO:2000032">
    <property type="term" value="P:regulation of secondary shoot formation"/>
    <property type="evidence" value="ECO:0007669"/>
    <property type="project" value="TreeGrafter"/>
</dbReference>
<proteinExistence type="predicted"/>
<dbReference type="InterPro" id="IPR005333">
    <property type="entry name" value="Transcription_factor_TCP"/>
</dbReference>
<evidence type="ECO:0000313" key="8">
    <source>
        <dbReference type="EMBL" id="KAG0485276.1"/>
    </source>
</evidence>
<evidence type="ECO:0000256" key="6">
    <source>
        <dbReference type="SAM" id="MobiDB-lite"/>
    </source>
</evidence>
<keyword evidence="4" id="KW-0804">Transcription</keyword>
<protein>
    <recommendedName>
        <fullName evidence="7">TCP domain-containing protein</fullName>
    </recommendedName>
</protein>
<feature type="compositionally biased region" description="Pro residues" evidence="6">
    <location>
        <begin position="73"/>
        <end position="85"/>
    </location>
</feature>
<accession>A0A835V6W1</accession>
<reference evidence="8 9" key="1">
    <citation type="journal article" date="2020" name="Nat. Food">
        <title>A phased Vanilla planifolia genome enables genetic improvement of flavour and production.</title>
        <authorList>
            <person name="Hasing T."/>
            <person name="Tang H."/>
            <person name="Brym M."/>
            <person name="Khazi F."/>
            <person name="Huang T."/>
            <person name="Chambers A.H."/>
        </authorList>
    </citation>
    <scope>NUCLEOTIDE SEQUENCE [LARGE SCALE GENOMIC DNA]</scope>
    <source>
        <tissue evidence="8">Leaf</tissue>
    </source>
</reference>
<dbReference type="EMBL" id="JADCNL010000004">
    <property type="protein sequence ID" value="KAG0485276.1"/>
    <property type="molecule type" value="Genomic_DNA"/>
</dbReference>
<dbReference type="AlphaFoldDB" id="A0A835V6W1"/>
<sequence length="280" mass="31527">MSYVRAACPAINSSSMEFHTMDYKDMLFCHPNYEGELHYSMEKADVSSTFFPFSPPILNDVGFHDLYFSIPENDPPPLPPVPETTPPASSRRRTTRKDRHSKICTAQGPRDRRMRLSLDVARKFFDLQDLLGFDKASKTIQWLLKMSKAAIKELVAATKSDASSASESEEDDAAVLDKSPALRSQTTLASGENSNKTRRATAMRPLRSRASSKRVELTSRTLENELRSQHRRRSYSWGVSFLNELLDDNNSTGLPSSSMNSSACYRAWRTEANSGNMQLQ</sequence>
<keyword evidence="3" id="KW-0238">DNA-binding</keyword>
<feature type="compositionally biased region" description="Basic residues" evidence="6">
    <location>
        <begin position="196"/>
        <end position="212"/>
    </location>
</feature>
<name>A0A835V6W1_VANPL</name>
<dbReference type="InterPro" id="IPR017887">
    <property type="entry name" value="TF_TCP_subgr"/>
</dbReference>
<dbReference type="GO" id="GO:0043565">
    <property type="term" value="F:sequence-specific DNA binding"/>
    <property type="evidence" value="ECO:0007669"/>
    <property type="project" value="TreeGrafter"/>
</dbReference>
<dbReference type="OrthoDB" id="410307at2759"/>
<dbReference type="GO" id="GO:0005634">
    <property type="term" value="C:nucleus"/>
    <property type="evidence" value="ECO:0007669"/>
    <property type="project" value="UniProtKB-SubCell"/>
</dbReference>
<feature type="region of interest" description="Disordered" evidence="6">
    <location>
        <begin position="72"/>
        <end position="101"/>
    </location>
</feature>
<dbReference type="PANTHER" id="PTHR31072:SF93">
    <property type="entry name" value="TRANSCRIPTION FACTOR TCP24"/>
    <property type="match status" value="1"/>
</dbReference>
<comment type="caution">
    <text evidence="8">The sequence shown here is derived from an EMBL/GenBank/DDBJ whole genome shotgun (WGS) entry which is preliminary data.</text>
</comment>
<dbReference type="GO" id="GO:0003700">
    <property type="term" value="F:DNA-binding transcription factor activity"/>
    <property type="evidence" value="ECO:0007669"/>
    <property type="project" value="InterPro"/>
</dbReference>
<comment type="subcellular location">
    <subcellularLocation>
        <location evidence="1">Nucleus</location>
    </subcellularLocation>
</comment>